<keyword evidence="5 8" id="KW-0732">Signal</keyword>
<evidence type="ECO:0000256" key="3">
    <source>
        <dbReference type="ARBA" id="ARBA00022452"/>
    </source>
</evidence>
<keyword evidence="10" id="KW-1185">Reference proteome</keyword>
<reference evidence="9 10" key="1">
    <citation type="submission" date="2020-06" db="EMBL/GenBank/DDBJ databases">
        <title>Genome sequence of 2 isolates from Red Sea Mangroves.</title>
        <authorList>
            <person name="Sefrji F."/>
            <person name="Michoud G."/>
            <person name="Merlino G."/>
            <person name="Daffonchio D."/>
        </authorList>
    </citation>
    <scope>NUCLEOTIDE SEQUENCE [LARGE SCALE GENOMIC DNA]</scope>
    <source>
        <strain evidence="9 10">R1DC25</strain>
    </source>
</reference>
<evidence type="ECO:0000256" key="2">
    <source>
        <dbReference type="ARBA" id="ARBA00008163"/>
    </source>
</evidence>
<dbReference type="SUPFAM" id="SSF56935">
    <property type="entry name" value="Porins"/>
    <property type="match status" value="1"/>
</dbReference>
<gene>
    <name evidence="9" type="ORF">HW532_03020</name>
</gene>
<dbReference type="PANTHER" id="PTHR35093">
    <property type="entry name" value="OUTER MEMBRANE PROTEIN NMB0088-RELATED"/>
    <property type="match status" value="1"/>
</dbReference>
<comment type="subcellular location">
    <subcellularLocation>
        <location evidence="1">Cell outer membrane</location>
        <topology evidence="1">Multi-pass membrane protein</topology>
    </subcellularLocation>
</comment>
<keyword evidence="7" id="KW-0998">Cell outer membrane</keyword>
<evidence type="ECO:0000256" key="7">
    <source>
        <dbReference type="ARBA" id="ARBA00023237"/>
    </source>
</evidence>
<dbReference type="AlphaFoldDB" id="A0A7S8HB44"/>
<protein>
    <submittedName>
        <fullName evidence="9">Outer membrane protein transport protein</fullName>
    </submittedName>
</protein>
<dbReference type="KEGG" id="kmn:HW532_03020"/>
<dbReference type="GO" id="GO:0009279">
    <property type="term" value="C:cell outer membrane"/>
    <property type="evidence" value="ECO:0007669"/>
    <property type="project" value="UniProtKB-SubCell"/>
</dbReference>
<dbReference type="PANTHER" id="PTHR35093:SF3">
    <property type="entry name" value="LONG-CHAIN FATTY ACID TRANSPORT PROTEIN"/>
    <property type="match status" value="1"/>
</dbReference>
<evidence type="ECO:0000256" key="8">
    <source>
        <dbReference type="SAM" id="SignalP"/>
    </source>
</evidence>
<organism evidence="9 10">
    <name type="scientific">Kaustia mangrovi</name>
    <dbReference type="NCBI Taxonomy" id="2593653"/>
    <lineage>
        <taxon>Bacteria</taxon>
        <taxon>Pseudomonadati</taxon>
        <taxon>Pseudomonadota</taxon>
        <taxon>Alphaproteobacteria</taxon>
        <taxon>Hyphomicrobiales</taxon>
        <taxon>Parvibaculaceae</taxon>
        <taxon>Kaustia</taxon>
    </lineage>
</organism>
<keyword evidence="4" id="KW-0812">Transmembrane</keyword>
<name>A0A7S8HB44_9HYPH</name>
<dbReference type="Pfam" id="PF03349">
    <property type="entry name" value="Toluene_X"/>
    <property type="match status" value="1"/>
</dbReference>
<proteinExistence type="inferred from homology"/>
<dbReference type="InterPro" id="IPR005017">
    <property type="entry name" value="OMPP1/FadL/TodX"/>
</dbReference>
<keyword evidence="6" id="KW-0472">Membrane</keyword>
<accession>A0A7S8HB44</accession>
<evidence type="ECO:0000313" key="10">
    <source>
        <dbReference type="Proteomes" id="UP000593594"/>
    </source>
</evidence>
<dbReference type="GO" id="GO:0015483">
    <property type="term" value="F:long-chain fatty acid transporting porin activity"/>
    <property type="evidence" value="ECO:0007669"/>
    <property type="project" value="TreeGrafter"/>
</dbReference>
<evidence type="ECO:0000256" key="6">
    <source>
        <dbReference type="ARBA" id="ARBA00023136"/>
    </source>
</evidence>
<dbReference type="Gene3D" id="2.40.160.60">
    <property type="entry name" value="Outer membrane protein transport protein (OMPP1/FadL/TodX)"/>
    <property type="match status" value="1"/>
</dbReference>
<sequence length="426" mass="45062">MSRVFAAALLSGVSAFVLIAGQGSAQAAGFAIREQSAEGQGAAFAGIGAGGADLSSIFFNPATITLHDGWQFEADAALIVPYSRADDGSLSPAGALLPPGVSGDSGDVGSLEFVPATYASVQVNDRLYLGLSVNAPFGLSTKANEDWVGAPHGVKSQVTTYNISPMIGLKLSDELSVAAGVQVNYVDATLTSHFPFAVAPVVPEGLDVRVKGDDWGVGFTAGLMWQPTATTRIGLGFRSMIEHELEGRAKVEQGGATLSSGDATAPLDLPETVTLGIRQEITERATLLLGVEWANWSRFKTLTVNSEKGLAPIGGESVTPEHWNDSWFFSLGGEYRWSPALTLRAGVAYEDSGVPTSTRTPRVPDNNRYWVSVGASYAFSERLSFSVAYSHLFVEDGKVALEEPTPLHAEFEQDIDIVSLSGRVSW</sequence>
<evidence type="ECO:0000313" key="9">
    <source>
        <dbReference type="EMBL" id="QPC41773.1"/>
    </source>
</evidence>
<feature type="chain" id="PRO_5032294684" evidence="8">
    <location>
        <begin position="28"/>
        <end position="426"/>
    </location>
</feature>
<keyword evidence="3" id="KW-1134">Transmembrane beta strand</keyword>
<dbReference type="EMBL" id="CP058214">
    <property type="protein sequence ID" value="QPC41773.1"/>
    <property type="molecule type" value="Genomic_DNA"/>
</dbReference>
<evidence type="ECO:0000256" key="4">
    <source>
        <dbReference type="ARBA" id="ARBA00022692"/>
    </source>
</evidence>
<feature type="signal peptide" evidence="8">
    <location>
        <begin position="1"/>
        <end position="27"/>
    </location>
</feature>
<dbReference type="Proteomes" id="UP000593594">
    <property type="component" value="Chromosome"/>
</dbReference>
<dbReference type="RefSeq" id="WP_213163000.1">
    <property type="nucleotide sequence ID" value="NZ_CP058214.1"/>
</dbReference>
<comment type="similarity">
    <text evidence="2">Belongs to the OmpP1/FadL family.</text>
</comment>
<evidence type="ECO:0000256" key="5">
    <source>
        <dbReference type="ARBA" id="ARBA00022729"/>
    </source>
</evidence>
<evidence type="ECO:0000256" key="1">
    <source>
        <dbReference type="ARBA" id="ARBA00004571"/>
    </source>
</evidence>